<accession>J3LIN6</accession>
<dbReference type="Gramene" id="OB02G45030.1">
    <property type="protein sequence ID" value="OB02G45030.1"/>
    <property type="gene ID" value="OB02G45030"/>
</dbReference>
<keyword evidence="2" id="KW-1185">Reference proteome</keyword>
<dbReference type="EnsemblPlants" id="OB02G45030.1">
    <property type="protein sequence ID" value="OB02G45030.1"/>
    <property type="gene ID" value="OB02G45030"/>
</dbReference>
<organism evidence="1">
    <name type="scientific">Oryza brachyantha</name>
    <name type="common">malo sina</name>
    <dbReference type="NCBI Taxonomy" id="4533"/>
    <lineage>
        <taxon>Eukaryota</taxon>
        <taxon>Viridiplantae</taxon>
        <taxon>Streptophyta</taxon>
        <taxon>Embryophyta</taxon>
        <taxon>Tracheophyta</taxon>
        <taxon>Spermatophyta</taxon>
        <taxon>Magnoliopsida</taxon>
        <taxon>Liliopsida</taxon>
        <taxon>Poales</taxon>
        <taxon>Poaceae</taxon>
        <taxon>BOP clade</taxon>
        <taxon>Oryzoideae</taxon>
        <taxon>Oryzeae</taxon>
        <taxon>Oryzinae</taxon>
        <taxon>Oryza</taxon>
    </lineage>
</organism>
<evidence type="ECO:0000313" key="2">
    <source>
        <dbReference type="Proteomes" id="UP000006038"/>
    </source>
</evidence>
<sequence>MHHPLLPSIRATNQSPARAFFGSTTSPCRLPLCCFTPRLTTFLITWPSTLFTI</sequence>
<dbReference type="HOGENOM" id="CLU_3071900_0_0_1"/>
<reference evidence="1" key="1">
    <citation type="submission" date="2013-04" db="UniProtKB">
        <authorList>
            <consortium name="EnsemblPlants"/>
        </authorList>
    </citation>
    <scope>IDENTIFICATION</scope>
</reference>
<dbReference type="Proteomes" id="UP000006038">
    <property type="component" value="Unassembled WGS sequence"/>
</dbReference>
<proteinExistence type="predicted"/>
<name>J3LIN6_ORYBR</name>
<dbReference type="AlphaFoldDB" id="J3LIN6"/>
<protein>
    <submittedName>
        <fullName evidence="1">Uncharacterized protein</fullName>
    </submittedName>
</protein>
<evidence type="ECO:0000313" key="1">
    <source>
        <dbReference type="EnsemblPlants" id="OB02G45030.1"/>
    </source>
</evidence>